<protein>
    <submittedName>
        <fullName evidence="2">Uncharacterized protein</fullName>
    </submittedName>
</protein>
<dbReference type="EMBL" id="JAJSOF020000027">
    <property type="protein sequence ID" value="KAJ4433922.1"/>
    <property type="molecule type" value="Genomic_DNA"/>
</dbReference>
<organism evidence="2 3">
    <name type="scientific">Periplaneta americana</name>
    <name type="common">American cockroach</name>
    <name type="synonym">Blatta americana</name>
    <dbReference type="NCBI Taxonomy" id="6978"/>
    <lineage>
        <taxon>Eukaryota</taxon>
        <taxon>Metazoa</taxon>
        <taxon>Ecdysozoa</taxon>
        <taxon>Arthropoda</taxon>
        <taxon>Hexapoda</taxon>
        <taxon>Insecta</taxon>
        <taxon>Pterygota</taxon>
        <taxon>Neoptera</taxon>
        <taxon>Polyneoptera</taxon>
        <taxon>Dictyoptera</taxon>
        <taxon>Blattodea</taxon>
        <taxon>Blattoidea</taxon>
        <taxon>Blattidae</taxon>
        <taxon>Blattinae</taxon>
        <taxon>Periplaneta</taxon>
    </lineage>
</organism>
<proteinExistence type="predicted"/>
<name>A0ABQ8SJM4_PERAM</name>
<evidence type="ECO:0000313" key="3">
    <source>
        <dbReference type="Proteomes" id="UP001148838"/>
    </source>
</evidence>
<dbReference type="Proteomes" id="UP001148838">
    <property type="component" value="Unassembled WGS sequence"/>
</dbReference>
<accession>A0ABQ8SJM4</accession>
<keyword evidence="3" id="KW-1185">Reference proteome</keyword>
<keyword evidence="1" id="KW-1133">Transmembrane helix</keyword>
<sequence length="295" mass="33224">MAGLCEGGNEPLGSLKANPHSHKLEQDIGYFYRRKHYLNKKSSTQQPIENQDRPAYYCTDVHMLPQRIPTRNTILRWEASFRIKGSTLKKKSPGRNSIALRLSEATLTPNHAHAPVGIVEKETSGKQATVVSVYCCVVVMYQMNRQNLHYEKCVKSYAYTFEKKVPVQRLQLTTNYDNKLRSYVTSVYSPSELRLTSSDVSKSVLASKPLNGTEAINGAWPTMFIIITITIVIIIIIIIILILIISLQVLDPNGSVTVSCQRFLGLPKFLRPLGTYDKICLGHLERSILLTCVCH</sequence>
<comment type="caution">
    <text evidence="2">The sequence shown here is derived from an EMBL/GenBank/DDBJ whole genome shotgun (WGS) entry which is preliminary data.</text>
</comment>
<gene>
    <name evidence="2" type="ORF">ANN_16236</name>
</gene>
<feature type="transmembrane region" description="Helical" evidence="1">
    <location>
        <begin position="219"/>
        <end position="245"/>
    </location>
</feature>
<reference evidence="2 3" key="1">
    <citation type="journal article" date="2022" name="Allergy">
        <title>Genome assembly and annotation of Periplaneta americana reveal a comprehensive cockroach allergen profile.</title>
        <authorList>
            <person name="Wang L."/>
            <person name="Xiong Q."/>
            <person name="Saelim N."/>
            <person name="Wang L."/>
            <person name="Nong W."/>
            <person name="Wan A.T."/>
            <person name="Shi M."/>
            <person name="Liu X."/>
            <person name="Cao Q."/>
            <person name="Hui J.H.L."/>
            <person name="Sookrung N."/>
            <person name="Leung T.F."/>
            <person name="Tungtrongchitr A."/>
            <person name="Tsui S.K.W."/>
        </authorList>
    </citation>
    <scope>NUCLEOTIDE SEQUENCE [LARGE SCALE GENOMIC DNA]</scope>
    <source>
        <strain evidence="2">PWHHKU_190912</strain>
    </source>
</reference>
<keyword evidence="1" id="KW-0812">Transmembrane</keyword>
<keyword evidence="1" id="KW-0472">Membrane</keyword>
<evidence type="ECO:0000256" key="1">
    <source>
        <dbReference type="SAM" id="Phobius"/>
    </source>
</evidence>
<evidence type="ECO:0000313" key="2">
    <source>
        <dbReference type="EMBL" id="KAJ4433922.1"/>
    </source>
</evidence>